<name>A0A399DVJ6_9DEIN</name>
<dbReference type="EMBL" id="QXDL01000327">
    <property type="protein sequence ID" value="RIH76205.1"/>
    <property type="molecule type" value="Genomic_DNA"/>
</dbReference>
<dbReference type="FunFam" id="3.20.20.80:FF:000004">
    <property type="entry name" value="Beta-glucosidase 6-phospho-beta-glucosidase"/>
    <property type="match status" value="1"/>
</dbReference>
<dbReference type="InterPro" id="IPR033132">
    <property type="entry name" value="GH_1_N_CS"/>
</dbReference>
<sequence>MHLERAQFPGDFVWGTATAAYQIEGAVREDGRGPSIWDTFSHTPGKTRAGDTGDVACDHYRRYREDVALMKGLGVNAYRFSVAWPRVFPDGRTLNPRGLDFYDRLADALLEAGITPWATLYHWDLPQALQNQGGWASRGVVDAFVRYADAVTRRLGSRVRHWITLNEPWVFSFLGHATGQHAPGVRNVPRAVQVTHHALLAHGRAVPVIRGNVPGARVGITNNYMPVEPFSATPADQAAARRLDGVFNRWFTDPLFGRGYPEDTLRLFRLGLPGFLQGPLFPPRVLPGDLEAVAAPLDFLGVNFYTRFVARARRGGQPLGTEQVRPEGEYTAMGWEVVPHALRDLLLRLHRDYAPKALLITENGAAYPDVLEQNTVHDPARTRYFQLHLAACLEAIHAGVPLKGYFAWSLLDNFEWAEGYSKRFGLYYTDYPTQRRILKDSGRWWREFLRGGR</sequence>
<evidence type="ECO:0000256" key="9">
    <source>
        <dbReference type="ARBA" id="ARBA00023326"/>
    </source>
</evidence>
<dbReference type="SUPFAM" id="SSF51445">
    <property type="entry name" value="(Trans)glycosidases"/>
    <property type="match status" value="1"/>
</dbReference>
<protein>
    <recommendedName>
        <fullName evidence="4 13">Beta-glucosidase</fullName>
        <ecNumber evidence="4 13">3.2.1.21</ecNumber>
    </recommendedName>
</protein>
<evidence type="ECO:0000313" key="15">
    <source>
        <dbReference type="Proteomes" id="UP000265715"/>
    </source>
</evidence>
<dbReference type="Gene3D" id="3.20.20.80">
    <property type="entry name" value="Glycosidases"/>
    <property type="match status" value="1"/>
</dbReference>
<gene>
    <name evidence="14" type="primary">bglA_3</name>
    <name evidence="14" type="ORF">Mterra_03902</name>
</gene>
<dbReference type="InterPro" id="IPR017736">
    <property type="entry name" value="Glyco_hydro_1_beta-glucosidase"/>
</dbReference>
<organism evidence="14 15">
    <name type="scientific">Calidithermus terrae</name>
    <dbReference type="NCBI Taxonomy" id="1408545"/>
    <lineage>
        <taxon>Bacteria</taxon>
        <taxon>Thermotogati</taxon>
        <taxon>Deinococcota</taxon>
        <taxon>Deinococci</taxon>
        <taxon>Thermales</taxon>
        <taxon>Thermaceae</taxon>
        <taxon>Calidithermus</taxon>
    </lineage>
</organism>
<feature type="binding site" evidence="11">
    <location>
        <position position="122"/>
    </location>
    <ligand>
        <name>substrate</name>
    </ligand>
</feature>
<feature type="binding site" evidence="11">
    <location>
        <position position="166"/>
    </location>
    <ligand>
        <name>substrate</name>
    </ligand>
</feature>
<keyword evidence="8 13" id="KW-0326">Glycosidase</keyword>
<evidence type="ECO:0000256" key="5">
    <source>
        <dbReference type="ARBA" id="ARBA00022801"/>
    </source>
</evidence>
<comment type="caution">
    <text evidence="14">The sequence shown here is derived from an EMBL/GenBank/DDBJ whole genome shotgun (WGS) entry which is preliminary data.</text>
</comment>
<evidence type="ECO:0000256" key="12">
    <source>
        <dbReference type="PROSITE-ProRule" id="PRU10055"/>
    </source>
</evidence>
<dbReference type="OrthoDB" id="9765195at2"/>
<evidence type="ECO:0000256" key="10">
    <source>
        <dbReference type="PIRSR" id="PIRSR617736-1"/>
    </source>
</evidence>
<feature type="active site" description="Proton donor" evidence="10">
    <location>
        <position position="167"/>
    </location>
</feature>
<feature type="active site" description="Nucleophile" evidence="10 12">
    <location>
        <position position="362"/>
    </location>
</feature>
<comment type="pathway">
    <text evidence="2">Glycan metabolism; cellulose degradation.</text>
</comment>
<dbReference type="GO" id="GO:0008422">
    <property type="term" value="F:beta-glucosidase activity"/>
    <property type="evidence" value="ECO:0007669"/>
    <property type="project" value="UniProtKB-EC"/>
</dbReference>
<evidence type="ECO:0000256" key="2">
    <source>
        <dbReference type="ARBA" id="ARBA00004987"/>
    </source>
</evidence>
<keyword evidence="7" id="KW-0119">Carbohydrate metabolism</keyword>
<dbReference type="PROSITE" id="PS00653">
    <property type="entry name" value="GLYCOSYL_HYDROL_F1_2"/>
    <property type="match status" value="1"/>
</dbReference>
<dbReference type="Pfam" id="PF00232">
    <property type="entry name" value="Glyco_hydro_1"/>
    <property type="match status" value="1"/>
</dbReference>
<comment type="similarity">
    <text evidence="3 13">Belongs to the glycosyl hydrolase 1 family.</text>
</comment>
<feature type="binding site" evidence="11">
    <location>
        <position position="22"/>
    </location>
    <ligand>
        <name>substrate</name>
    </ligand>
</feature>
<dbReference type="InterPro" id="IPR018120">
    <property type="entry name" value="Glyco_hydro_1_AS"/>
</dbReference>
<evidence type="ECO:0000256" key="6">
    <source>
        <dbReference type="ARBA" id="ARBA00023001"/>
    </source>
</evidence>
<evidence type="ECO:0000256" key="7">
    <source>
        <dbReference type="ARBA" id="ARBA00023277"/>
    </source>
</evidence>
<accession>A0A399DVJ6</accession>
<dbReference type="AlphaFoldDB" id="A0A399DVJ6"/>
<dbReference type="EC" id="3.2.1.21" evidence="4 13"/>
<keyword evidence="15" id="KW-1185">Reference proteome</keyword>
<evidence type="ECO:0000256" key="3">
    <source>
        <dbReference type="ARBA" id="ARBA00010838"/>
    </source>
</evidence>
<dbReference type="RefSeq" id="WP_119316729.1">
    <property type="nucleotide sequence ID" value="NZ_QXDL01000327.1"/>
</dbReference>
<dbReference type="PANTHER" id="PTHR10353">
    <property type="entry name" value="GLYCOSYL HYDROLASE"/>
    <property type="match status" value="1"/>
</dbReference>
<dbReference type="InterPro" id="IPR001360">
    <property type="entry name" value="Glyco_hydro_1"/>
</dbReference>
<evidence type="ECO:0000256" key="13">
    <source>
        <dbReference type="RuleBase" id="RU361175"/>
    </source>
</evidence>
<feature type="binding site" evidence="11">
    <location>
        <position position="305"/>
    </location>
    <ligand>
        <name>substrate</name>
    </ligand>
</feature>
<feature type="binding site" evidence="11">
    <location>
        <begin position="415"/>
        <end position="416"/>
    </location>
    <ligand>
        <name>substrate</name>
    </ligand>
</feature>
<dbReference type="GO" id="GO:0030245">
    <property type="term" value="P:cellulose catabolic process"/>
    <property type="evidence" value="ECO:0007669"/>
    <property type="project" value="UniProtKB-KW"/>
</dbReference>
<evidence type="ECO:0000256" key="8">
    <source>
        <dbReference type="ARBA" id="ARBA00023295"/>
    </source>
</evidence>
<dbReference type="PRINTS" id="PR00131">
    <property type="entry name" value="GLHYDRLASE1"/>
</dbReference>
<dbReference type="InterPro" id="IPR017853">
    <property type="entry name" value="GH"/>
</dbReference>
<comment type="catalytic activity">
    <reaction evidence="1 13">
        <text>Hydrolysis of terminal, non-reducing beta-D-glucosyl residues with release of beta-D-glucose.</text>
        <dbReference type="EC" id="3.2.1.21"/>
    </reaction>
</comment>
<keyword evidence="9" id="KW-0624">Polysaccharide degradation</keyword>
<feature type="binding site" evidence="11">
    <location>
        <position position="408"/>
    </location>
    <ligand>
        <name>substrate</name>
    </ligand>
</feature>
<evidence type="ECO:0000256" key="11">
    <source>
        <dbReference type="PIRSR" id="PIRSR617736-2"/>
    </source>
</evidence>
<dbReference type="GO" id="GO:0005829">
    <property type="term" value="C:cytosol"/>
    <property type="evidence" value="ECO:0007669"/>
    <property type="project" value="TreeGrafter"/>
</dbReference>
<evidence type="ECO:0000313" key="14">
    <source>
        <dbReference type="EMBL" id="RIH76205.1"/>
    </source>
</evidence>
<dbReference type="NCBIfam" id="TIGR03356">
    <property type="entry name" value="BGL"/>
    <property type="match status" value="1"/>
</dbReference>
<evidence type="ECO:0000256" key="1">
    <source>
        <dbReference type="ARBA" id="ARBA00000448"/>
    </source>
</evidence>
<evidence type="ECO:0000256" key="4">
    <source>
        <dbReference type="ARBA" id="ARBA00012744"/>
    </source>
</evidence>
<keyword evidence="6" id="KW-0136">Cellulose degradation</keyword>
<dbReference type="PROSITE" id="PS00572">
    <property type="entry name" value="GLYCOSYL_HYDROL_F1_1"/>
    <property type="match status" value="1"/>
</dbReference>
<dbReference type="PANTHER" id="PTHR10353:SF36">
    <property type="entry name" value="LP05116P"/>
    <property type="match status" value="1"/>
</dbReference>
<keyword evidence="5 13" id="KW-0378">Hydrolase</keyword>
<reference evidence="14 15" key="1">
    <citation type="submission" date="2018-08" db="EMBL/GenBank/DDBJ databases">
        <title>Meiothermus terrae DSM 26712 genome sequencing project.</title>
        <authorList>
            <person name="Da Costa M.S."/>
            <person name="Albuquerque L."/>
            <person name="Raposo P."/>
            <person name="Froufe H.J.C."/>
            <person name="Barroso C.S."/>
            <person name="Egas C."/>
        </authorList>
    </citation>
    <scope>NUCLEOTIDE SEQUENCE [LARGE SCALE GENOMIC DNA]</scope>
    <source>
        <strain evidence="14 15">DSM 26712</strain>
    </source>
</reference>
<proteinExistence type="inferred from homology"/>
<dbReference type="Proteomes" id="UP000265715">
    <property type="component" value="Unassembled WGS sequence"/>
</dbReference>